<keyword evidence="3" id="KW-1185">Reference proteome</keyword>
<feature type="non-terminal residue" evidence="2">
    <location>
        <position position="1"/>
    </location>
</feature>
<organism evidence="2 3">
    <name type="scientific">Allacma fusca</name>
    <dbReference type="NCBI Taxonomy" id="39272"/>
    <lineage>
        <taxon>Eukaryota</taxon>
        <taxon>Metazoa</taxon>
        <taxon>Ecdysozoa</taxon>
        <taxon>Arthropoda</taxon>
        <taxon>Hexapoda</taxon>
        <taxon>Collembola</taxon>
        <taxon>Symphypleona</taxon>
        <taxon>Sminthuridae</taxon>
        <taxon>Allacma</taxon>
    </lineage>
</organism>
<dbReference type="Proteomes" id="UP000708208">
    <property type="component" value="Unassembled WGS sequence"/>
</dbReference>
<feature type="chain" id="PRO_5035324404" description="ER-bound oxygenase mpaB/mpaB'/Rubber oxygenase catalytic domain-containing protein" evidence="1">
    <location>
        <begin position="27"/>
        <end position="418"/>
    </location>
</feature>
<sequence length="418" mass="47685">LDLTSKGRRAALILLGLLLQPQLGIGQQQCPAKDFYEPVSANRILEFGQNTQHDSGSPPSFPCWFDLNLARIGQDFARKNFGHLFFATSLSLIPLGSDEQSRRIILTARRHNKSKDRLKSNLATSQQVLLWYNMDILSPQWKQSIDHVRQIHHGVSAFVNSHEEFSLNQVDTSGEKTVWNDFKRDVEMWKAFKKDLSTVQRSYRRSHALAFNDPSKTFKLNQYTMAMALWAFTALPILNPDNLGIRHRSEKDLQGFAHLWAIIGYSLGMEEQFLFCKNPVNEWEDCKNSLKDTFNNHLLPQVFDLDTEGETSIESFFRGTADLFPGIPPDVWLINFLEKQLGVKATNLRRQQNVASIVLGSTASWFVSDLASQAQSFQTFLNNLMISMFRLHSLKLFGDDGTNSTIVAANHYTWSIDH</sequence>
<dbReference type="EMBL" id="CAJVCH010215515">
    <property type="protein sequence ID" value="CAG7731586.1"/>
    <property type="molecule type" value="Genomic_DNA"/>
</dbReference>
<evidence type="ECO:0008006" key="4">
    <source>
        <dbReference type="Google" id="ProtNLM"/>
    </source>
</evidence>
<feature type="signal peptide" evidence="1">
    <location>
        <begin position="1"/>
        <end position="26"/>
    </location>
</feature>
<dbReference type="PANTHER" id="PTHR37159:SF1">
    <property type="entry name" value="GH11867P"/>
    <property type="match status" value="1"/>
</dbReference>
<dbReference type="AlphaFoldDB" id="A0A8J2PC06"/>
<evidence type="ECO:0000256" key="1">
    <source>
        <dbReference type="SAM" id="SignalP"/>
    </source>
</evidence>
<accession>A0A8J2PC06</accession>
<dbReference type="PANTHER" id="PTHR37159">
    <property type="entry name" value="GH11867P"/>
    <property type="match status" value="1"/>
</dbReference>
<evidence type="ECO:0000313" key="2">
    <source>
        <dbReference type="EMBL" id="CAG7731586.1"/>
    </source>
</evidence>
<gene>
    <name evidence="2" type="ORF">AFUS01_LOCUS20164</name>
</gene>
<protein>
    <recommendedName>
        <fullName evidence="4">ER-bound oxygenase mpaB/mpaB'/Rubber oxygenase catalytic domain-containing protein</fullName>
    </recommendedName>
</protein>
<reference evidence="2" key="1">
    <citation type="submission" date="2021-06" db="EMBL/GenBank/DDBJ databases">
        <authorList>
            <person name="Hodson N. C."/>
            <person name="Mongue J. A."/>
            <person name="Jaron S. K."/>
        </authorList>
    </citation>
    <scope>NUCLEOTIDE SEQUENCE</scope>
</reference>
<keyword evidence="1" id="KW-0732">Signal</keyword>
<dbReference type="OrthoDB" id="6361347at2759"/>
<evidence type="ECO:0000313" key="3">
    <source>
        <dbReference type="Proteomes" id="UP000708208"/>
    </source>
</evidence>
<name>A0A8J2PC06_9HEXA</name>
<comment type="caution">
    <text evidence="2">The sequence shown here is derived from an EMBL/GenBank/DDBJ whole genome shotgun (WGS) entry which is preliminary data.</text>
</comment>
<proteinExistence type="predicted"/>